<evidence type="ECO:0000313" key="2">
    <source>
        <dbReference type="Proteomes" id="UP000594468"/>
    </source>
</evidence>
<keyword evidence="2" id="KW-1185">Reference proteome</keyword>
<dbReference type="EMBL" id="CP062983">
    <property type="protein sequence ID" value="QPC83994.1"/>
    <property type="molecule type" value="Genomic_DNA"/>
</dbReference>
<reference evidence="1 2" key="1">
    <citation type="submission" date="2020-02" db="EMBL/GenBank/DDBJ databases">
        <authorList>
            <person name="Zheng R.K."/>
            <person name="Sun C.M."/>
        </authorList>
    </citation>
    <scope>NUCLEOTIDE SEQUENCE [LARGE SCALE GENOMIC DNA]</scope>
    <source>
        <strain evidence="2">rifampicinis</strain>
    </source>
</reference>
<dbReference type="KEGG" id="pmet:G4Y79_06335"/>
<dbReference type="AlphaFoldDB" id="A0A7S8EBR4"/>
<gene>
    <name evidence="1" type="ORF">G4Y79_06335</name>
</gene>
<dbReference type="Proteomes" id="UP000594468">
    <property type="component" value="Chromosome"/>
</dbReference>
<organism evidence="1 2">
    <name type="scientific">Phototrophicus methaneseepsis</name>
    <dbReference type="NCBI Taxonomy" id="2710758"/>
    <lineage>
        <taxon>Bacteria</taxon>
        <taxon>Bacillati</taxon>
        <taxon>Chloroflexota</taxon>
        <taxon>Candidatus Thermofontia</taxon>
        <taxon>Phototrophicales</taxon>
        <taxon>Phototrophicaceae</taxon>
        <taxon>Phototrophicus</taxon>
    </lineage>
</organism>
<evidence type="ECO:0000313" key="1">
    <source>
        <dbReference type="EMBL" id="QPC83994.1"/>
    </source>
</evidence>
<sequence>MMNLSQNSIISVRYAFRHGQSEQNRHALLKLAEQLQQYHGFLHYRIVGLDDRRGEPILLTFWLSAAHYRKAARLMRQEAEQNIA</sequence>
<accession>A0A7S8EBR4</accession>
<evidence type="ECO:0008006" key="3">
    <source>
        <dbReference type="Google" id="ProtNLM"/>
    </source>
</evidence>
<protein>
    <recommendedName>
        <fullName evidence="3">ABM domain-containing protein</fullName>
    </recommendedName>
</protein>
<dbReference type="RefSeq" id="WP_195172058.1">
    <property type="nucleotide sequence ID" value="NZ_CP062983.1"/>
</dbReference>
<proteinExistence type="predicted"/>
<name>A0A7S8EBR4_9CHLR</name>